<feature type="region of interest" description="Disordered" evidence="1">
    <location>
        <begin position="139"/>
        <end position="244"/>
    </location>
</feature>
<feature type="compositionally biased region" description="Basic and acidic residues" evidence="1">
    <location>
        <begin position="161"/>
        <end position="175"/>
    </location>
</feature>
<feature type="compositionally biased region" description="Polar residues" evidence="1">
    <location>
        <begin position="111"/>
        <end position="120"/>
    </location>
</feature>
<comment type="caution">
    <text evidence="2">The sequence shown here is derived from an EMBL/GenBank/DDBJ whole genome shotgun (WGS) entry which is preliminary data.</text>
</comment>
<feature type="region of interest" description="Disordered" evidence="1">
    <location>
        <begin position="97"/>
        <end position="126"/>
    </location>
</feature>
<evidence type="ECO:0000256" key="1">
    <source>
        <dbReference type="SAM" id="MobiDB-lite"/>
    </source>
</evidence>
<organism evidence="2 3">
    <name type="scientific">Pristionchus mayeri</name>
    <dbReference type="NCBI Taxonomy" id="1317129"/>
    <lineage>
        <taxon>Eukaryota</taxon>
        <taxon>Metazoa</taxon>
        <taxon>Ecdysozoa</taxon>
        <taxon>Nematoda</taxon>
        <taxon>Chromadorea</taxon>
        <taxon>Rhabditida</taxon>
        <taxon>Rhabditina</taxon>
        <taxon>Diplogasteromorpha</taxon>
        <taxon>Diplogasteroidea</taxon>
        <taxon>Neodiplogasteridae</taxon>
        <taxon>Pristionchus</taxon>
    </lineage>
</organism>
<dbReference type="AlphaFoldDB" id="A0AAN4Z5M5"/>
<gene>
    <name evidence="2" type="ORF">PMAYCL1PPCAC_01320</name>
</gene>
<sequence length="498" mass="55431">MSSGSCGLQVKKVLKKIVDDVVRDFEKQQDSPSTAHQSGDAQSADSDVRRSGRSRKEPERLASIAPKAAVPRGTKRTRKEQFDCVLVMDPAPADLRGILRADRPYPPPRKSSLSAQTGKNIANKYRKVRVSRRLQYKLIPPLPGWRADKTRMPEDDPDEGEQQRLEELEQEAKKEAQKKKRKRKSIGVSAVPSVSEDDASAEEISTLDNPPQSPDVYYEDYMRVNSPDSVLTTDSEMDEKRDERRKAVAHALFTPIEERPNEEQVEGTVAADAGTVAAVEDTVVREEPPIDIKKRTERRRSVRIQPPEEPKAVEKKERRKSKIFPATPVKVSPLAKESKPVEKSVRRRSGVIRAAPAKKEETTVTVAAKNPYEDKDRNKPCRSISDEDKAAATARAMERKTTKVMAWLERSEAPAGSKGSGGAEGADGESLDTAEQHSSRSEEIESIRSIESRDTSLAEKSGSNTQLVEAKLEQAKRKGRRSMKMSKEDVLSKSKSKS</sequence>
<proteinExistence type="predicted"/>
<reference evidence="3" key="1">
    <citation type="submission" date="2022-10" db="EMBL/GenBank/DDBJ databases">
        <title>Genome assembly of Pristionchus species.</title>
        <authorList>
            <person name="Yoshida K."/>
            <person name="Sommer R.J."/>
        </authorList>
    </citation>
    <scope>NUCLEOTIDE SEQUENCE [LARGE SCALE GENOMIC DNA]</scope>
    <source>
        <strain evidence="3">RS5460</strain>
    </source>
</reference>
<feature type="region of interest" description="Disordered" evidence="1">
    <location>
        <begin position="287"/>
        <end position="498"/>
    </location>
</feature>
<accession>A0AAN4Z5M5</accession>
<feature type="compositionally biased region" description="Basic and acidic residues" evidence="1">
    <location>
        <begin position="434"/>
        <end position="457"/>
    </location>
</feature>
<dbReference type="EMBL" id="BTRK01000001">
    <property type="protein sequence ID" value="GMR31125.1"/>
    <property type="molecule type" value="Genomic_DNA"/>
</dbReference>
<evidence type="ECO:0000313" key="2">
    <source>
        <dbReference type="EMBL" id="GMR31125.1"/>
    </source>
</evidence>
<name>A0AAN4Z5M5_9BILA</name>
<feature type="compositionally biased region" description="Basic and acidic residues" evidence="1">
    <location>
        <begin position="46"/>
        <end position="60"/>
    </location>
</feature>
<keyword evidence="3" id="KW-1185">Reference proteome</keyword>
<feature type="compositionally biased region" description="Basic and acidic residues" evidence="1">
    <location>
        <begin position="371"/>
        <end position="401"/>
    </location>
</feature>
<feature type="region of interest" description="Disordered" evidence="1">
    <location>
        <begin position="25"/>
        <end position="81"/>
    </location>
</feature>
<feature type="compositionally biased region" description="Polar residues" evidence="1">
    <location>
        <begin position="30"/>
        <end position="45"/>
    </location>
</feature>
<feature type="compositionally biased region" description="Basic residues" evidence="1">
    <location>
        <begin position="176"/>
        <end position="185"/>
    </location>
</feature>
<protein>
    <submittedName>
        <fullName evidence="2">Uncharacterized protein</fullName>
    </submittedName>
</protein>
<feature type="non-terminal residue" evidence="2">
    <location>
        <position position="498"/>
    </location>
</feature>
<dbReference type="Proteomes" id="UP001328107">
    <property type="component" value="Unassembled WGS sequence"/>
</dbReference>
<evidence type="ECO:0000313" key="3">
    <source>
        <dbReference type="Proteomes" id="UP001328107"/>
    </source>
</evidence>
<feature type="compositionally biased region" description="Basic and acidic residues" evidence="1">
    <location>
        <begin position="306"/>
        <end position="316"/>
    </location>
</feature>